<dbReference type="OrthoDB" id="9792428at2"/>
<proteinExistence type="predicted"/>
<protein>
    <recommendedName>
        <fullName evidence="3">SGNH hydrolase-type esterase domain-containing protein</fullName>
    </recommendedName>
</protein>
<dbReference type="Proteomes" id="UP000053586">
    <property type="component" value="Unassembled WGS sequence"/>
</dbReference>
<dbReference type="STRING" id="56804.BAE46_04990"/>
<name>H5TDG5_9ALTE</name>
<reference evidence="1 2" key="2">
    <citation type="journal article" date="2017" name="Antonie Van Leeuwenhoek">
        <title>Rhizobium rhizosphaerae sp. nov., a novel species isolated from rice rhizosphere.</title>
        <authorList>
            <person name="Zhao J.J."/>
            <person name="Zhang J."/>
            <person name="Zhang R.J."/>
            <person name="Zhang C.W."/>
            <person name="Yin H.Q."/>
            <person name="Zhang X.X."/>
        </authorList>
    </citation>
    <scope>NUCLEOTIDE SEQUENCE [LARGE SCALE GENOMIC DNA]</scope>
    <source>
        <strain evidence="1 2">ACAM 611</strain>
    </source>
</reference>
<dbReference type="RefSeq" id="WP_006006393.1">
    <property type="nucleotide sequence ID" value="NZ_BAET01000028.1"/>
</dbReference>
<dbReference type="InterPro" id="IPR036514">
    <property type="entry name" value="SGNH_hydro_sf"/>
</dbReference>
<dbReference type="AlphaFoldDB" id="H5TDG5"/>
<dbReference type="SUPFAM" id="SSF52266">
    <property type="entry name" value="SGNH hydrolase"/>
    <property type="match status" value="1"/>
</dbReference>
<organism evidence="1 2">
    <name type="scientific">Glaciecola punicea ACAM 611</name>
    <dbReference type="NCBI Taxonomy" id="1121923"/>
    <lineage>
        <taxon>Bacteria</taxon>
        <taxon>Pseudomonadati</taxon>
        <taxon>Pseudomonadota</taxon>
        <taxon>Gammaproteobacteria</taxon>
        <taxon>Alteromonadales</taxon>
        <taxon>Alteromonadaceae</taxon>
        <taxon>Glaciecola</taxon>
    </lineage>
</organism>
<keyword evidence="2" id="KW-1185">Reference proteome</keyword>
<dbReference type="EMBL" id="BAET01000028">
    <property type="protein sequence ID" value="GAB56342.1"/>
    <property type="molecule type" value="Genomic_DNA"/>
</dbReference>
<evidence type="ECO:0008006" key="3">
    <source>
        <dbReference type="Google" id="ProtNLM"/>
    </source>
</evidence>
<dbReference type="eggNOG" id="COG2755">
    <property type="taxonomic scope" value="Bacteria"/>
</dbReference>
<gene>
    <name evidence="1" type="ORF">GPUN_2227</name>
</gene>
<dbReference type="GO" id="GO:0016788">
    <property type="term" value="F:hydrolase activity, acting on ester bonds"/>
    <property type="evidence" value="ECO:0007669"/>
    <property type="project" value="UniProtKB-ARBA"/>
</dbReference>
<sequence>MKNVIGKLCILTLLGIWSLHGFASTVKPTLIQAKIAPAKDVKKALFMGNSFSFYNNGVHNHLGSLVRASDKWRAGENRLRLSTLSGGHIYEHLDDLDFLLAKPKGTWEAVVLQGHSNEPIDAKKQARFTKALKQAVKRIKEKDLQPILLMTWGYKGQLDMGMQLANAYTSIANELDVLVVPVGLAFWLAEQELPHIELFVPDVLGISKDQEGHASLSYKKELKHPSVAGTYLMACVLYASFYQESPQGNIFTAGLDPSLALELQKLSWLVTQGFYKNAKK</sequence>
<comment type="caution">
    <text evidence="1">The sequence shown here is derived from an EMBL/GenBank/DDBJ whole genome shotgun (WGS) entry which is preliminary data.</text>
</comment>
<dbReference type="Gene3D" id="3.40.50.1110">
    <property type="entry name" value="SGNH hydrolase"/>
    <property type="match status" value="1"/>
</dbReference>
<accession>H5TDG5</accession>
<evidence type="ECO:0000313" key="2">
    <source>
        <dbReference type="Proteomes" id="UP000053586"/>
    </source>
</evidence>
<reference evidence="1 2" key="1">
    <citation type="journal article" date="2012" name="J. Bacteriol.">
        <title>Genome sequence of proteorhodopsin-containing sea ice bacterium Glaciecola punicea ACAM 611T.</title>
        <authorList>
            <person name="Qin Q.-L."/>
            <person name="Xie B.-B."/>
            <person name="Shu Y.-L."/>
            <person name="Rong J.-C."/>
            <person name="Zhao D.-L."/>
            <person name="Zhang X.-Y."/>
            <person name="Chen X.-L."/>
            <person name="Zhou B.-C."/>
            <person name="Zhanga Y.-Z."/>
        </authorList>
    </citation>
    <scope>NUCLEOTIDE SEQUENCE [LARGE SCALE GENOMIC DNA]</scope>
    <source>
        <strain evidence="1 2">ACAM 611</strain>
    </source>
</reference>
<evidence type="ECO:0000313" key="1">
    <source>
        <dbReference type="EMBL" id="GAB56342.1"/>
    </source>
</evidence>